<dbReference type="SMR" id="A0A0R0H3H1"/>
<dbReference type="GO" id="GO:0010333">
    <property type="term" value="F:terpene synthase activity"/>
    <property type="evidence" value="ECO:0000318"/>
    <property type="project" value="GO_Central"/>
</dbReference>
<keyword evidence="3" id="KW-0460">Magnesium</keyword>
<comment type="cofactor">
    <cofactor evidence="1">
        <name>Mg(2+)</name>
        <dbReference type="ChEBI" id="CHEBI:18420"/>
    </cofactor>
</comment>
<gene>
    <name evidence="8" type="ORF">GLYMA_12G101700</name>
</gene>
<feature type="domain" description="Terpene synthase metal-binding" evidence="7">
    <location>
        <begin position="188"/>
        <end position="368"/>
    </location>
</feature>
<reference evidence="9" key="2">
    <citation type="submission" date="2018-02" db="UniProtKB">
        <authorList>
            <consortium name="EnsemblPlants"/>
        </authorList>
    </citation>
    <scope>IDENTIFICATION</scope>
    <source>
        <strain evidence="9">Williams 82</strain>
    </source>
</reference>
<dbReference type="EnsemblPlants" id="KRH25425">
    <property type="protein sequence ID" value="KRH25425"/>
    <property type="gene ID" value="GLYMA_12G101700"/>
</dbReference>
<dbReference type="Pfam" id="PF01397">
    <property type="entry name" value="Terpene_synth"/>
    <property type="match status" value="1"/>
</dbReference>
<evidence type="ECO:0000256" key="3">
    <source>
        <dbReference type="ARBA" id="ARBA00022842"/>
    </source>
</evidence>
<dbReference type="OMA" id="ILEARWW"/>
<dbReference type="PANTHER" id="PTHR31225:SF98">
    <property type="entry name" value="TERPENE SYNTHASE 9-RELATED"/>
    <property type="match status" value="1"/>
</dbReference>
<feature type="domain" description="Terpene synthase N-terminal" evidence="6">
    <location>
        <begin position="14"/>
        <end position="168"/>
    </location>
</feature>
<organism evidence="8">
    <name type="scientific">Glycine max</name>
    <name type="common">Soybean</name>
    <name type="synonym">Glycine hispida</name>
    <dbReference type="NCBI Taxonomy" id="3847"/>
    <lineage>
        <taxon>Eukaryota</taxon>
        <taxon>Viridiplantae</taxon>
        <taxon>Streptophyta</taxon>
        <taxon>Embryophyta</taxon>
        <taxon>Tracheophyta</taxon>
        <taxon>Spermatophyta</taxon>
        <taxon>Magnoliopsida</taxon>
        <taxon>eudicotyledons</taxon>
        <taxon>Gunneridae</taxon>
        <taxon>Pentapetalae</taxon>
        <taxon>rosids</taxon>
        <taxon>fabids</taxon>
        <taxon>Fabales</taxon>
        <taxon>Fabaceae</taxon>
        <taxon>Papilionoideae</taxon>
        <taxon>50 kb inversion clade</taxon>
        <taxon>NPAAA clade</taxon>
        <taxon>indigoferoid/millettioid clade</taxon>
        <taxon>Phaseoleae</taxon>
        <taxon>Glycine</taxon>
        <taxon>Glycine subgen. Soja</taxon>
    </lineage>
</organism>
<evidence type="ECO:0000256" key="2">
    <source>
        <dbReference type="ARBA" id="ARBA00022723"/>
    </source>
</evidence>
<dbReference type="PANTHER" id="PTHR31225">
    <property type="entry name" value="OS04G0344100 PROTEIN-RELATED"/>
    <property type="match status" value="1"/>
</dbReference>
<reference evidence="8" key="3">
    <citation type="submission" date="2018-07" db="EMBL/GenBank/DDBJ databases">
        <title>WGS assembly of Glycine max.</title>
        <authorList>
            <person name="Schmutz J."/>
            <person name="Cannon S."/>
            <person name="Schlueter J."/>
            <person name="Ma J."/>
            <person name="Mitros T."/>
            <person name="Nelson W."/>
            <person name="Hyten D."/>
            <person name="Song Q."/>
            <person name="Thelen J."/>
            <person name="Cheng J."/>
            <person name="Xu D."/>
            <person name="Hellsten U."/>
            <person name="May G."/>
            <person name="Yu Y."/>
            <person name="Sakurai T."/>
            <person name="Umezawa T."/>
            <person name="Bhattacharyya M."/>
            <person name="Sandhu D."/>
            <person name="Valliyodan B."/>
            <person name="Lindquist E."/>
            <person name="Peto M."/>
            <person name="Grant D."/>
            <person name="Shu S."/>
            <person name="Goodstein D."/>
            <person name="Barry K."/>
            <person name="Futrell-Griggs M."/>
            <person name="Abernathy B."/>
            <person name="Du J."/>
            <person name="Tian Z."/>
            <person name="Zhu L."/>
            <person name="Gill N."/>
            <person name="Joshi T."/>
            <person name="Libault M."/>
            <person name="Sethuraman A."/>
            <person name="Zhang X."/>
            <person name="Shinozaki K."/>
            <person name="Nguyen H."/>
            <person name="Wing R."/>
            <person name="Cregan P."/>
            <person name="Specht J."/>
            <person name="Grimwood J."/>
            <person name="Rokhsar D."/>
            <person name="Stacey G."/>
            <person name="Shoemaker R."/>
            <person name="Jackson S."/>
        </authorList>
    </citation>
    <scope>NUCLEOTIDE SEQUENCE</scope>
    <source>
        <tissue evidence="8">Callus</tissue>
    </source>
</reference>
<evidence type="ECO:0000313" key="8">
    <source>
        <dbReference type="EMBL" id="KRH25425.1"/>
    </source>
</evidence>
<name>A0A0R0H3H1_SOYBN</name>
<dbReference type="GO" id="GO:0046246">
    <property type="term" value="P:terpene biosynthetic process"/>
    <property type="evidence" value="ECO:0000318"/>
    <property type="project" value="GO_Central"/>
</dbReference>
<evidence type="ECO:0000259" key="6">
    <source>
        <dbReference type="Pfam" id="PF01397"/>
    </source>
</evidence>
<dbReference type="GO" id="GO:0000287">
    <property type="term" value="F:magnesium ion binding"/>
    <property type="evidence" value="ECO:0007669"/>
    <property type="project" value="InterPro"/>
</dbReference>
<evidence type="ECO:0000259" key="7">
    <source>
        <dbReference type="Pfam" id="PF03936"/>
    </source>
</evidence>
<dbReference type="Gene3D" id="1.10.600.10">
    <property type="entry name" value="Farnesyl Diphosphate Synthase"/>
    <property type="match status" value="1"/>
</dbReference>
<evidence type="ECO:0000256" key="5">
    <source>
        <dbReference type="SAM" id="Coils"/>
    </source>
</evidence>
<dbReference type="SUPFAM" id="SSF48239">
    <property type="entry name" value="Terpenoid cyclases/Protein prenyltransferases"/>
    <property type="match status" value="1"/>
</dbReference>
<dbReference type="Gramene" id="KRH25425">
    <property type="protein sequence ID" value="KRH25425"/>
    <property type="gene ID" value="GLYMA_12G101700"/>
</dbReference>
<dbReference type="Pfam" id="PF03936">
    <property type="entry name" value="Terpene_synth_C"/>
    <property type="match status" value="1"/>
</dbReference>
<keyword evidence="10" id="KW-1185">Reference proteome</keyword>
<protein>
    <recommendedName>
        <fullName evidence="11">Terpene synthase metal-binding domain-containing protein</fullName>
    </recommendedName>
</protein>
<dbReference type="AlphaFoldDB" id="A0A0R0H3H1"/>
<proteinExistence type="predicted"/>
<evidence type="ECO:0000256" key="4">
    <source>
        <dbReference type="ARBA" id="ARBA00023239"/>
    </source>
</evidence>
<dbReference type="InterPro" id="IPR005630">
    <property type="entry name" value="Terpene_synthase_metal-bd"/>
</dbReference>
<evidence type="ECO:0000313" key="9">
    <source>
        <dbReference type="EnsemblPlants" id="KRH25425"/>
    </source>
</evidence>
<dbReference type="SUPFAM" id="SSF48576">
    <property type="entry name" value="Terpenoid synthases"/>
    <property type="match status" value="1"/>
</dbReference>
<feature type="coiled-coil region" evidence="5">
    <location>
        <begin position="6"/>
        <end position="33"/>
    </location>
</feature>
<dbReference type="InParanoid" id="A0A0R0H3H1"/>
<dbReference type="InterPro" id="IPR050148">
    <property type="entry name" value="Terpene_synthase-like"/>
</dbReference>
<evidence type="ECO:0000256" key="1">
    <source>
        <dbReference type="ARBA" id="ARBA00001946"/>
    </source>
</evidence>
<dbReference type="GO" id="GO:0016114">
    <property type="term" value="P:terpenoid biosynthetic process"/>
    <property type="evidence" value="ECO:0007669"/>
    <property type="project" value="InterPro"/>
</dbReference>
<dbReference type="InterPro" id="IPR001906">
    <property type="entry name" value="Terpene_synth_N"/>
</dbReference>
<dbReference type="InterPro" id="IPR008949">
    <property type="entry name" value="Isoprenoid_synthase_dom_sf"/>
</dbReference>
<keyword evidence="5" id="KW-0175">Coiled coil</keyword>
<evidence type="ECO:0008006" key="11">
    <source>
        <dbReference type="Google" id="ProtNLM"/>
    </source>
</evidence>
<accession>A0A0R0H3H1</accession>
<reference evidence="8 9" key="1">
    <citation type="journal article" date="2010" name="Nature">
        <title>Genome sequence of the palaeopolyploid soybean.</title>
        <authorList>
            <person name="Schmutz J."/>
            <person name="Cannon S.B."/>
            <person name="Schlueter J."/>
            <person name="Ma J."/>
            <person name="Mitros T."/>
            <person name="Nelson W."/>
            <person name="Hyten D.L."/>
            <person name="Song Q."/>
            <person name="Thelen J.J."/>
            <person name="Cheng J."/>
            <person name="Xu D."/>
            <person name="Hellsten U."/>
            <person name="May G.D."/>
            <person name="Yu Y."/>
            <person name="Sakurai T."/>
            <person name="Umezawa T."/>
            <person name="Bhattacharyya M.K."/>
            <person name="Sandhu D."/>
            <person name="Valliyodan B."/>
            <person name="Lindquist E."/>
            <person name="Peto M."/>
            <person name="Grant D."/>
            <person name="Shu S."/>
            <person name="Goodstein D."/>
            <person name="Barry K."/>
            <person name="Futrell-Griggs M."/>
            <person name="Abernathy B."/>
            <person name="Du J."/>
            <person name="Tian Z."/>
            <person name="Zhu L."/>
            <person name="Gill N."/>
            <person name="Joshi T."/>
            <person name="Libault M."/>
            <person name="Sethuraman A."/>
            <person name="Zhang X.-C."/>
            <person name="Shinozaki K."/>
            <person name="Nguyen H.T."/>
            <person name="Wing R.A."/>
            <person name="Cregan P."/>
            <person name="Specht J."/>
            <person name="Grimwood J."/>
            <person name="Rokhsar D."/>
            <person name="Stacey G."/>
            <person name="Shoemaker R.C."/>
            <person name="Jackson S.A."/>
        </authorList>
    </citation>
    <scope>NUCLEOTIDE SEQUENCE</scope>
    <source>
        <strain evidence="9">cv. Williams 82</strain>
        <tissue evidence="8">Callus</tissue>
    </source>
</reference>
<dbReference type="Proteomes" id="UP000008827">
    <property type="component" value="Chromosome 12"/>
</dbReference>
<keyword evidence="2" id="KW-0479">Metal-binding</keyword>
<evidence type="ECO:0000313" key="10">
    <source>
        <dbReference type="Proteomes" id="UP000008827"/>
    </source>
</evidence>
<dbReference type="InterPro" id="IPR008930">
    <property type="entry name" value="Terpenoid_cyclase/PrenylTrfase"/>
</dbReference>
<sequence length="376" mass="43496">MVGALMRFSEGMVERLEKTAAKLEENVRLMINGMNMETLSLLELIDDKNKIVWGLIYMGLGLSYRFEEDINKALDKIVSIEIIKDQNKKSMYQTALLFGILGQHGFDVSQAEINKYLQGMLSLYETSYLNFEGESLWEANAFSRTHLMNSLMKEGVDAKMAEQVRHVLEGLPYHQSFHILEARWWWRDIGLASKLSFARDRLVEAFCWSLAMFPQPQFNNCHNEITKVGILLVILDDVYDIYGTLDELELFTNAVERWKVNSVNTLPDRLVLCLMAVYNTVNAMVYEIFKGRGIKILPYLTKVWSNVCKAFLQEAKWFYNKVIPPFNEFLENARISSTARVILTPSYFLVCQDQDITEQALHSLINYHDRSLHSPL</sequence>
<keyword evidence="4" id="KW-0456">Lyase</keyword>
<dbReference type="EMBL" id="CM000845">
    <property type="protein sequence ID" value="KRH25425.1"/>
    <property type="molecule type" value="Genomic_DNA"/>
</dbReference>